<feature type="transmembrane region" description="Helical" evidence="2">
    <location>
        <begin position="256"/>
        <end position="277"/>
    </location>
</feature>
<evidence type="ECO:0000256" key="1">
    <source>
        <dbReference type="SAM" id="MobiDB-lite"/>
    </source>
</evidence>
<reference evidence="3" key="1">
    <citation type="journal article" date="2022" name="bioRxiv">
        <title>Genomics of Preaxostyla Flagellates Illuminates Evolutionary Transitions and the Path Towards Mitochondrial Loss.</title>
        <authorList>
            <person name="Novak L.V.F."/>
            <person name="Treitli S.C."/>
            <person name="Pyrih J."/>
            <person name="Halakuc P."/>
            <person name="Pipaliya S.V."/>
            <person name="Vacek V."/>
            <person name="Brzon O."/>
            <person name="Soukal P."/>
            <person name="Eme L."/>
            <person name="Dacks J.B."/>
            <person name="Karnkowska A."/>
            <person name="Elias M."/>
            <person name="Hampl V."/>
        </authorList>
    </citation>
    <scope>NUCLEOTIDE SEQUENCE</scope>
    <source>
        <strain evidence="3">RCP-MX</strain>
    </source>
</reference>
<protein>
    <recommendedName>
        <fullName evidence="5">Transmembrane protein</fullName>
    </recommendedName>
</protein>
<feature type="compositionally biased region" description="Basic residues" evidence="1">
    <location>
        <begin position="460"/>
        <end position="473"/>
    </location>
</feature>
<keyword evidence="2" id="KW-0812">Transmembrane</keyword>
<evidence type="ECO:0008006" key="5">
    <source>
        <dbReference type="Google" id="ProtNLM"/>
    </source>
</evidence>
<feature type="transmembrane region" description="Helical" evidence="2">
    <location>
        <begin position="179"/>
        <end position="201"/>
    </location>
</feature>
<feature type="transmembrane region" description="Helical" evidence="2">
    <location>
        <begin position="137"/>
        <end position="163"/>
    </location>
</feature>
<evidence type="ECO:0000313" key="4">
    <source>
        <dbReference type="Proteomes" id="UP001141327"/>
    </source>
</evidence>
<dbReference type="Proteomes" id="UP001141327">
    <property type="component" value="Unassembled WGS sequence"/>
</dbReference>
<feature type="compositionally biased region" description="Low complexity" evidence="1">
    <location>
        <begin position="434"/>
        <end position="459"/>
    </location>
</feature>
<comment type="caution">
    <text evidence="3">The sequence shown here is derived from an EMBL/GenBank/DDBJ whole genome shotgun (WGS) entry which is preliminary data.</text>
</comment>
<feature type="transmembrane region" description="Helical" evidence="2">
    <location>
        <begin position="283"/>
        <end position="303"/>
    </location>
</feature>
<organism evidence="3 4">
    <name type="scientific">Paratrimastix pyriformis</name>
    <dbReference type="NCBI Taxonomy" id="342808"/>
    <lineage>
        <taxon>Eukaryota</taxon>
        <taxon>Metamonada</taxon>
        <taxon>Preaxostyla</taxon>
        <taxon>Paratrimastigidae</taxon>
        <taxon>Paratrimastix</taxon>
    </lineage>
</organism>
<evidence type="ECO:0000313" key="3">
    <source>
        <dbReference type="EMBL" id="KAJ4461146.1"/>
    </source>
</evidence>
<feature type="transmembrane region" description="Helical" evidence="2">
    <location>
        <begin position="221"/>
        <end position="244"/>
    </location>
</feature>
<feature type="transmembrane region" description="Helical" evidence="2">
    <location>
        <begin position="36"/>
        <end position="56"/>
    </location>
</feature>
<name>A0ABQ8UST5_9EUKA</name>
<proteinExistence type="predicted"/>
<gene>
    <name evidence="3" type="ORF">PAPYR_2609</name>
</gene>
<keyword evidence="2" id="KW-1133">Transmembrane helix</keyword>
<keyword evidence="2" id="KW-0472">Membrane</keyword>
<accession>A0ABQ8UST5</accession>
<feature type="transmembrane region" description="Helical" evidence="2">
    <location>
        <begin position="62"/>
        <end position="86"/>
    </location>
</feature>
<dbReference type="EMBL" id="JAPMOS010000009">
    <property type="protein sequence ID" value="KAJ4461146.1"/>
    <property type="molecule type" value="Genomic_DNA"/>
</dbReference>
<feature type="compositionally biased region" description="Polar residues" evidence="1">
    <location>
        <begin position="415"/>
        <end position="433"/>
    </location>
</feature>
<dbReference type="InterPro" id="IPR019396">
    <property type="entry name" value="TM_Fragile-X-F-assoc"/>
</dbReference>
<feature type="region of interest" description="Disordered" evidence="1">
    <location>
        <begin position="314"/>
        <end position="376"/>
    </location>
</feature>
<dbReference type="Pfam" id="PF10269">
    <property type="entry name" value="Tmemb_185A"/>
    <property type="match status" value="1"/>
</dbReference>
<feature type="region of interest" description="Disordered" evidence="1">
    <location>
        <begin position="415"/>
        <end position="497"/>
    </location>
</feature>
<feature type="transmembrane region" description="Helical" evidence="2">
    <location>
        <begin position="107"/>
        <end position="131"/>
    </location>
</feature>
<dbReference type="PANTHER" id="PTHR13568">
    <property type="entry name" value="FAM11A, B PROTEIN"/>
    <property type="match status" value="1"/>
</dbReference>
<dbReference type="PANTHER" id="PTHR13568:SF9">
    <property type="entry name" value="TRANSMEMBRANE PROTEIN 203"/>
    <property type="match status" value="1"/>
</dbReference>
<evidence type="ECO:0000256" key="2">
    <source>
        <dbReference type="SAM" id="Phobius"/>
    </source>
</evidence>
<sequence length="497" mass="52766">MKTTSPPATGLEATGLSQVIFSSWTLDEKLQAKIRFLFFVSVMLFAAFLAFLYLQLQGILNLRWVTLFLPLWTQCLLWLLASGFVFQGVDEPFRGGGESRASVIVHLQMAGTSILFFVPTLAFELLLAMRLDGALTITYLLVVVPLIFGATSVLVFLVSLIILRSRRAAVPGPHRLSPLFFPGASLVLVCCLLFIAFAVLLALRIDQQERRPGPEGPLLSWWVVLGPLFGIALVYLALTVVALVAWWGRPDRRRTLALMAAGNWLSISLVNLALVLADPAEPLLGVFLPAFIGFGLVFTLRAYSSVRDWLRTSPSGPTAPALGPAPPSGDPQQTPPAIGSSEASGPTRATGRVEGGLIDEVDGGLRLPPPPPSAMGAAMLPIAVKTKTDRHLPGAARVSGTTALVPDTTAQVSGTTAQVSGTTAQVSGTTAQVSGTTGSPGSRGSPIPAASAHTSLRAAVTRRRRPLPLRRLQRSSESQSASPGTPRACRPPPSVWL</sequence>
<keyword evidence="4" id="KW-1185">Reference proteome</keyword>